<dbReference type="AlphaFoldDB" id="A0A7C9RIU6"/>
<name>A0A7C9RIU6_9BRAD</name>
<comment type="caution">
    <text evidence="1">The sequence shown here is derived from an EMBL/GenBank/DDBJ whole genome shotgun (WGS) entry which is preliminary data.</text>
</comment>
<accession>A0A7C9RIU6</accession>
<protein>
    <submittedName>
        <fullName evidence="1">DUF2971 domain-containing protein</fullName>
    </submittedName>
</protein>
<evidence type="ECO:0000313" key="1">
    <source>
        <dbReference type="EMBL" id="NGX98565.1"/>
    </source>
</evidence>
<sequence length="519" mass="59924">MRKFDNAPDDLGKSVKCKGPEVSMTTRLYRFRPLWRLLDKGELLNQEVFFASPDSLNDPMEGFRDIFWQGDAIVWQNLLRHYLLCLEWGYSLVSLGGEDEPLSWKNIPIFNVDAMAFTPQYKDRIDKLVAAFLGNDSIKVLVQSLAARTYSVRREELAAYLQPVHTLALSIIQQNYRDHGLAKQTNPDPDTEAYLKRTMDQAKQMLDHVGRLSAEITDPERAAAALFMAHRHMIEEIKLLHRYNNADKPIEANRAFVLFEFPNEYVTKLETLAYPDWYTACFMKECRDSSVWGSYGDNHTAACLVFKVSDGEKSPSLRLKRVAGYSSGGPVVDFVPHTFQEVVYENKHLPVDFFRSLGRLPIPDLSRAWYTDRTGQRSACADDIFNNEDAWRKRYWDTFNHGVTRKLEAWHYEKEQRLILTGMLHDFVEPKSRVTHYDFNNLEGIIFGIKTPIDKKIAICKIIEDKCRAANRTDFKFYQAYYAQEKGFIEHREMTLLKFKFSQAATDSEGNASGPAPEL</sequence>
<gene>
    <name evidence="1" type="ORF">G4V63_26160</name>
</gene>
<proteinExistence type="predicted"/>
<reference evidence="1" key="1">
    <citation type="submission" date="2020-02" db="EMBL/GenBank/DDBJ databases">
        <title>Draft genome sequence of Candidatus Afipia apatlaquensis IBT-C3, a potential strain for decolorization of textile dyes.</title>
        <authorList>
            <person name="Sanchez-Reyes A."/>
            <person name="Breton-Deval L."/>
            <person name="Mangelson H."/>
            <person name="Sanchez-Flores A."/>
        </authorList>
    </citation>
    <scope>NUCLEOTIDE SEQUENCE [LARGE SCALE GENOMIC DNA]</scope>
    <source>
        <strain evidence="1">IBT-C3</strain>
    </source>
</reference>
<keyword evidence="2" id="KW-1185">Reference proteome</keyword>
<organism evidence="1 2">
    <name type="scientific">Candidatus Afipia apatlaquensis</name>
    <dbReference type="NCBI Taxonomy" id="2712852"/>
    <lineage>
        <taxon>Bacteria</taxon>
        <taxon>Pseudomonadati</taxon>
        <taxon>Pseudomonadota</taxon>
        <taxon>Alphaproteobacteria</taxon>
        <taxon>Hyphomicrobiales</taxon>
        <taxon>Nitrobacteraceae</taxon>
        <taxon>Afipia</taxon>
    </lineage>
</organism>
<evidence type="ECO:0000313" key="2">
    <source>
        <dbReference type="Proteomes" id="UP000480266"/>
    </source>
</evidence>
<dbReference type="EMBL" id="JAAMRR010001330">
    <property type="protein sequence ID" value="NGX98565.1"/>
    <property type="molecule type" value="Genomic_DNA"/>
</dbReference>
<dbReference type="Proteomes" id="UP000480266">
    <property type="component" value="Unassembled WGS sequence"/>
</dbReference>